<proteinExistence type="predicted"/>
<dbReference type="GO" id="GO:0008168">
    <property type="term" value="F:methyltransferase activity"/>
    <property type="evidence" value="ECO:0007669"/>
    <property type="project" value="UniProtKB-KW"/>
</dbReference>
<keyword evidence="3" id="KW-1185">Reference proteome</keyword>
<evidence type="ECO:0000256" key="1">
    <source>
        <dbReference type="SAM" id="Coils"/>
    </source>
</evidence>
<dbReference type="Pfam" id="PF13489">
    <property type="entry name" value="Methyltransf_23"/>
    <property type="match status" value="1"/>
</dbReference>
<name>A0A3G8ZVM9_9ACTN</name>
<feature type="coiled-coil region" evidence="1">
    <location>
        <begin position="237"/>
        <end position="285"/>
    </location>
</feature>
<dbReference type="Proteomes" id="UP000268084">
    <property type="component" value="Chromosome"/>
</dbReference>
<protein>
    <submittedName>
        <fullName evidence="2">Methyltransferase domain-containing protein</fullName>
    </submittedName>
</protein>
<dbReference type="AlphaFoldDB" id="A0A3G8ZVM9"/>
<accession>A0A3G8ZVM9</accession>
<dbReference type="PANTHER" id="PTHR43861">
    <property type="entry name" value="TRANS-ACONITATE 2-METHYLTRANSFERASE-RELATED"/>
    <property type="match status" value="1"/>
</dbReference>
<dbReference type="Gene3D" id="3.40.50.150">
    <property type="entry name" value="Vaccinia Virus protein VP39"/>
    <property type="match status" value="1"/>
</dbReference>
<dbReference type="KEGG" id="nak:EH165_10680"/>
<keyword evidence="2" id="KW-0808">Transferase</keyword>
<reference evidence="2 3" key="1">
    <citation type="submission" date="2018-11" db="EMBL/GenBank/DDBJ databases">
        <authorList>
            <person name="Da X."/>
        </authorList>
    </citation>
    <scope>NUCLEOTIDE SEQUENCE [LARGE SCALE GENOMIC DNA]</scope>
    <source>
        <strain evidence="2 3">S14-144</strain>
    </source>
</reference>
<organism evidence="2 3">
    <name type="scientific">Nakamurella antarctica</name>
    <dbReference type="NCBI Taxonomy" id="1902245"/>
    <lineage>
        <taxon>Bacteria</taxon>
        <taxon>Bacillati</taxon>
        <taxon>Actinomycetota</taxon>
        <taxon>Actinomycetes</taxon>
        <taxon>Nakamurellales</taxon>
        <taxon>Nakamurellaceae</taxon>
        <taxon>Nakamurella</taxon>
    </lineage>
</organism>
<dbReference type="OrthoDB" id="9808140at2"/>
<dbReference type="RefSeq" id="WP_124799433.1">
    <property type="nucleotide sequence ID" value="NZ_CP034170.1"/>
</dbReference>
<keyword evidence="1" id="KW-0175">Coiled coil</keyword>
<dbReference type="InterPro" id="IPR029063">
    <property type="entry name" value="SAM-dependent_MTases_sf"/>
</dbReference>
<reference evidence="2 3" key="2">
    <citation type="submission" date="2018-12" db="EMBL/GenBank/DDBJ databases">
        <title>Nakamurella antarcticus sp. nov., isolated from Antarctica South Shetland Islands soil.</title>
        <authorList>
            <person name="Peng F."/>
        </authorList>
    </citation>
    <scope>NUCLEOTIDE SEQUENCE [LARGE SCALE GENOMIC DNA]</scope>
    <source>
        <strain evidence="2 3">S14-144</strain>
    </source>
</reference>
<sequence length="361" mass="39431">MISKYDISVDLGNEGTSHRFMVELVGSNKSVLDVGCATGYLAQTLNAFGNWVSGVEYDPEAAETARAHMKRVVVADLDNADLAVAMDGEKFDVVVFGDVLEHLRDPLPTLRQARQLLNPDGYIVISIPNVSHGDVRMSLLLGRFQYRNLGLLDTTHLRFFTRDTLQELLTDAGFIATEVRTTKAGLFTTELGVREDEIDPSVIEAIAKDHDATTYQFVLTAVPEGAAGLAQRAAWRLQESENHIAGLHENVNQIAAELTATASALADAEHRVAACEGERKALSSQVDTLWTQLNSTQMELSRVHSERASAADLAPPADGPATQDLAAELAAATKELEAVRATKTFRLHHLVTDIILPRRRR</sequence>
<dbReference type="EMBL" id="CP034170">
    <property type="protein sequence ID" value="AZI58524.1"/>
    <property type="molecule type" value="Genomic_DNA"/>
</dbReference>
<evidence type="ECO:0000313" key="2">
    <source>
        <dbReference type="EMBL" id="AZI58524.1"/>
    </source>
</evidence>
<dbReference type="SUPFAM" id="SSF53335">
    <property type="entry name" value="S-adenosyl-L-methionine-dependent methyltransferases"/>
    <property type="match status" value="1"/>
</dbReference>
<evidence type="ECO:0000313" key="3">
    <source>
        <dbReference type="Proteomes" id="UP000268084"/>
    </source>
</evidence>
<keyword evidence="2" id="KW-0489">Methyltransferase</keyword>
<dbReference type="CDD" id="cd02440">
    <property type="entry name" value="AdoMet_MTases"/>
    <property type="match status" value="1"/>
</dbReference>
<gene>
    <name evidence="2" type="ORF">EH165_10680</name>
</gene>
<dbReference type="Gene3D" id="1.10.287.1490">
    <property type="match status" value="1"/>
</dbReference>
<dbReference type="GO" id="GO:0032259">
    <property type="term" value="P:methylation"/>
    <property type="evidence" value="ECO:0007669"/>
    <property type="project" value="UniProtKB-KW"/>
</dbReference>